<proteinExistence type="predicted"/>
<dbReference type="OrthoDB" id="1915375at2759"/>
<organism evidence="7 8">
    <name type="scientific">Coemansia thaxteri</name>
    <dbReference type="NCBI Taxonomy" id="2663907"/>
    <lineage>
        <taxon>Eukaryota</taxon>
        <taxon>Fungi</taxon>
        <taxon>Fungi incertae sedis</taxon>
        <taxon>Zoopagomycota</taxon>
        <taxon>Kickxellomycotina</taxon>
        <taxon>Kickxellomycetes</taxon>
        <taxon>Kickxellales</taxon>
        <taxon>Kickxellaceae</taxon>
        <taxon>Coemansia</taxon>
    </lineage>
</organism>
<gene>
    <name evidence="7" type="ORF">H4R26_000770</name>
</gene>
<feature type="active site" description="Tele-AMP-histidine intermediate" evidence="3">
    <location>
        <position position="125"/>
    </location>
</feature>
<keyword evidence="2" id="KW-0378">Hydrolase</keyword>
<dbReference type="PRINTS" id="PR00332">
    <property type="entry name" value="HISTRIAD"/>
</dbReference>
<evidence type="ECO:0000256" key="1">
    <source>
        <dbReference type="ARBA" id="ARBA00022741"/>
    </source>
</evidence>
<accession>A0A9W8BJL9</accession>
<evidence type="ECO:0000256" key="2">
    <source>
        <dbReference type="ARBA" id="ARBA00022801"/>
    </source>
</evidence>
<dbReference type="Proteomes" id="UP001150907">
    <property type="component" value="Unassembled WGS sequence"/>
</dbReference>
<keyword evidence="1" id="KW-0547">Nucleotide-binding</keyword>
<dbReference type="InterPro" id="IPR011146">
    <property type="entry name" value="HIT-like"/>
</dbReference>
<dbReference type="PANTHER" id="PTHR12486">
    <property type="entry name" value="APRATAXIN-RELATED"/>
    <property type="match status" value="1"/>
</dbReference>
<evidence type="ECO:0000313" key="7">
    <source>
        <dbReference type="EMBL" id="KAJ2007445.1"/>
    </source>
</evidence>
<reference evidence="7" key="1">
    <citation type="submission" date="2022-07" db="EMBL/GenBank/DDBJ databases">
        <title>Phylogenomic reconstructions and comparative analyses of Kickxellomycotina fungi.</title>
        <authorList>
            <person name="Reynolds N.K."/>
            <person name="Stajich J.E."/>
            <person name="Barry K."/>
            <person name="Grigoriev I.V."/>
            <person name="Crous P."/>
            <person name="Smith M.E."/>
        </authorList>
    </citation>
    <scope>NUCLEOTIDE SEQUENCE</scope>
    <source>
        <strain evidence="7">IMI 214461</strain>
    </source>
</reference>
<evidence type="ECO:0000256" key="3">
    <source>
        <dbReference type="PIRSR" id="PIRSR601310-1"/>
    </source>
</evidence>
<dbReference type="PROSITE" id="PS51084">
    <property type="entry name" value="HIT_2"/>
    <property type="match status" value="1"/>
</dbReference>
<feature type="domain" description="HIT" evidence="6">
    <location>
        <begin position="30"/>
        <end position="137"/>
    </location>
</feature>
<evidence type="ECO:0000256" key="4">
    <source>
        <dbReference type="PROSITE-ProRule" id="PRU00464"/>
    </source>
</evidence>
<feature type="transmembrane region" description="Helical" evidence="5">
    <location>
        <begin position="6"/>
        <end position="25"/>
    </location>
</feature>
<dbReference type="InterPro" id="IPR036265">
    <property type="entry name" value="HIT-like_sf"/>
</dbReference>
<feature type="short sequence motif" description="Histidine triad motif" evidence="4">
    <location>
        <begin position="121"/>
        <end position="125"/>
    </location>
</feature>
<dbReference type="GO" id="GO:0000166">
    <property type="term" value="F:nucleotide binding"/>
    <property type="evidence" value="ECO:0007669"/>
    <property type="project" value="UniProtKB-KW"/>
</dbReference>
<dbReference type="Gene3D" id="3.30.428.10">
    <property type="entry name" value="HIT-like"/>
    <property type="match status" value="1"/>
</dbReference>
<evidence type="ECO:0000256" key="5">
    <source>
        <dbReference type="SAM" id="Phobius"/>
    </source>
</evidence>
<dbReference type="EMBL" id="JANBQF010000026">
    <property type="protein sequence ID" value="KAJ2007445.1"/>
    <property type="molecule type" value="Genomic_DNA"/>
</dbReference>
<keyword evidence="5" id="KW-0812">Transmembrane</keyword>
<keyword evidence="5" id="KW-1133">Transmembrane helix</keyword>
<dbReference type="PANTHER" id="PTHR12486:SF5">
    <property type="entry name" value="ADENOSINE 5'-MONOPHOSPHORAMIDASE HINT3"/>
    <property type="match status" value="1"/>
</dbReference>
<comment type="caution">
    <text evidence="7">The sequence shown here is derived from an EMBL/GenBank/DDBJ whole genome shotgun (WGS) entry which is preliminary data.</text>
</comment>
<evidence type="ECO:0000259" key="6">
    <source>
        <dbReference type="PROSITE" id="PS51084"/>
    </source>
</evidence>
<protein>
    <recommendedName>
        <fullName evidence="6">HIT domain-containing protein</fullName>
    </recommendedName>
</protein>
<dbReference type="Pfam" id="PF11969">
    <property type="entry name" value="DcpS_C"/>
    <property type="match status" value="1"/>
</dbReference>
<keyword evidence="5" id="KW-0472">Membrane</keyword>
<dbReference type="AlphaFoldDB" id="A0A9W8BJL9"/>
<dbReference type="InterPro" id="IPR001310">
    <property type="entry name" value="Histidine_triad_HIT"/>
</dbReference>
<name>A0A9W8BJL9_9FUNG</name>
<sequence>MVSGRSAAIAVVGAATVLLVARLIMGGQKKPARCVFCHPLNGVVYEDDDFIAFHDIKPDAELHILVIPRAHYGTIRELTATELPTIKRMHEIGQRLLDERGYAGDKARFGFHRPPFNSIHHLHLHCLGLPFRSRRAAIPFPENGSAWFMPAQQLIDSLAVA</sequence>
<dbReference type="SUPFAM" id="SSF54197">
    <property type="entry name" value="HIT-like"/>
    <property type="match status" value="1"/>
</dbReference>
<keyword evidence="8" id="KW-1185">Reference proteome</keyword>
<evidence type="ECO:0000313" key="8">
    <source>
        <dbReference type="Proteomes" id="UP001150907"/>
    </source>
</evidence>
<dbReference type="GO" id="GO:0016787">
    <property type="term" value="F:hydrolase activity"/>
    <property type="evidence" value="ECO:0007669"/>
    <property type="project" value="UniProtKB-KW"/>
</dbReference>